<name>A0A5A7P7U2_STRAF</name>
<protein>
    <submittedName>
        <fullName evidence="2">Succinyl-CoA ligase subunit alpha-1</fullName>
    </submittedName>
</protein>
<evidence type="ECO:0000313" key="2">
    <source>
        <dbReference type="EMBL" id="GER28626.1"/>
    </source>
</evidence>
<keyword evidence="3" id="KW-1185">Reference proteome</keyword>
<sequence>MEVSVPGNTSHSLDSSCGSLTADPHNLIQNNSEDLSMSDLKTCLTELLNIDENGLSTSGSHLSPEKNCTGNAVRESDCKDLGKNVCGGRATVKCLSKCATFPPVHEPKSSGDVIVGEKGKHVEDTTIEVSEGNGSTKPANPCYARSTSLPVPLKLISAMKGSREKHNNGTSPKKLSVVWAPDVYDPIPTSVSHVPTDRNQRHRNNGRKSGKYKQKNSGKSSSSRGGKSKDKKQARKSSGGPSNSNGKLKQPFPIGGGIVLGRSLDYNVVGGPDPLCGSSFLKESVTKLHFPVAEAT</sequence>
<dbReference type="AlphaFoldDB" id="A0A5A7P7U2"/>
<dbReference type="PANTHER" id="PTHR34952:SF2">
    <property type="entry name" value="OS05G0113500 PROTEIN"/>
    <property type="match status" value="1"/>
</dbReference>
<feature type="compositionally biased region" description="Basic residues" evidence="1">
    <location>
        <begin position="200"/>
        <end position="216"/>
    </location>
</feature>
<dbReference type="GO" id="GO:0016874">
    <property type="term" value="F:ligase activity"/>
    <property type="evidence" value="ECO:0007669"/>
    <property type="project" value="UniProtKB-KW"/>
</dbReference>
<feature type="region of interest" description="Disordered" evidence="1">
    <location>
        <begin position="188"/>
        <end position="252"/>
    </location>
</feature>
<dbReference type="Proteomes" id="UP000325081">
    <property type="component" value="Unassembled WGS sequence"/>
</dbReference>
<evidence type="ECO:0000313" key="3">
    <source>
        <dbReference type="Proteomes" id="UP000325081"/>
    </source>
</evidence>
<dbReference type="OrthoDB" id="2016966at2759"/>
<dbReference type="EMBL" id="BKCP01002891">
    <property type="protein sequence ID" value="GER28626.1"/>
    <property type="molecule type" value="Genomic_DNA"/>
</dbReference>
<keyword evidence="2" id="KW-0436">Ligase</keyword>
<comment type="caution">
    <text evidence="2">The sequence shown here is derived from an EMBL/GenBank/DDBJ whole genome shotgun (WGS) entry which is preliminary data.</text>
</comment>
<reference evidence="3" key="1">
    <citation type="journal article" date="2019" name="Curr. Biol.">
        <title>Genome Sequence of Striga asiatica Provides Insight into the Evolution of Plant Parasitism.</title>
        <authorList>
            <person name="Yoshida S."/>
            <person name="Kim S."/>
            <person name="Wafula E.K."/>
            <person name="Tanskanen J."/>
            <person name="Kim Y.M."/>
            <person name="Honaas L."/>
            <person name="Yang Z."/>
            <person name="Spallek T."/>
            <person name="Conn C.E."/>
            <person name="Ichihashi Y."/>
            <person name="Cheong K."/>
            <person name="Cui S."/>
            <person name="Der J.P."/>
            <person name="Gundlach H."/>
            <person name="Jiao Y."/>
            <person name="Hori C."/>
            <person name="Ishida J.K."/>
            <person name="Kasahara H."/>
            <person name="Kiba T."/>
            <person name="Kim M.S."/>
            <person name="Koo N."/>
            <person name="Laohavisit A."/>
            <person name="Lee Y.H."/>
            <person name="Lumba S."/>
            <person name="McCourt P."/>
            <person name="Mortimer J.C."/>
            <person name="Mutuku J.M."/>
            <person name="Nomura T."/>
            <person name="Sasaki-Sekimoto Y."/>
            <person name="Seto Y."/>
            <person name="Wang Y."/>
            <person name="Wakatake T."/>
            <person name="Sakakibara H."/>
            <person name="Demura T."/>
            <person name="Yamaguchi S."/>
            <person name="Yoneyama K."/>
            <person name="Manabe R.I."/>
            <person name="Nelson D.C."/>
            <person name="Schulman A.H."/>
            <person name="Timko M.P."/>
            <person name="dePamphilis C.W."/>
            <person name="Choi D."/>
            <person name="Shirasu K."/>
        </authorList>
    </citation>
    <scope>NUCLEOTIDE SEQUENCE [LARGE SCALE GENOMIC DNA]</scope>
    <source>
        <strain evidence="3">cv. UVA1</strain>
    </source>
</reference>
<evidence type="ECO:0000256" key="1">
    <source>
        <dbReference type="SAM" id="MobiDB-lite"/>
    </source>
</evidence>
<accession>A0A5A7P7U2</accession>
<dbReference type="PANTHER" id="PTHR34952">
    <property type="entry name" value="OS05G0113500 PROTEIN"/>
    <property type="match status" value="1"/>
</dbReference>
<feature type="region of interest" description="Disordered" evidence="1">
    <location>
        <begin position="1"/>
        <end position="20"/>
    </location>
</feature>
<feature type="compositionally biased region" description="Polar residues" evidence="1">
    <location>
        <begin position="1"/>
        <end position="19"/>
    </location>
</feature>
<gene>
    <name evidence="2" type="ORF">STAS_04430</name>
</gene>
<proteinExistence type="predicted"/>
<organism evidence="2 3">
    <name type="scientific">Striga asiatica</name>
    <name type="common">Asiatic witchweed</name>
    <name type="synonym">Buchnera asiatica</name>
    <dbReference type="NCBI Taxonomy" id="4170"/>
    <lineage>
        <taxon>Eukaryota</taxon>
        <taxon>Viridiplantae</taxon>
        <taxon>Streptophyta</taxon>
        <taxon>Embryophyta</taxon>
        <taxon>Tracheophyta</taxon>
        <taxon>Spermatophyta</taxon>
        <taxon>Magnoliopsida</taxon>
        <taxon>eudicotyledons</taxon>
        <taxon>Gunneridae</taxon>
        <taxon>Pentapetalae</taxon>
        <taxon>asterids</taxon>
        <taxon>lamiids</taxon>
        <taxon>Lamiales</taxon>
        <taxon>Orobanchaceae</taxon>
        <taxon>Buchnereae</taxon>
        <taxon>Striga</taxon>
    </lineage>
</organism>
<feature type="compositionally biased region" description="Low complexity" evidence="1">
    <location>
        <begin position="237"/>
        <end position="246"/>
    </location>
</feature>